<dbReference type="Proteomes" id="UP001497482">
    <property type="component" value="Chromosome 10"/>
</dbReference>
<accession>A0AAV2J1Y0</accession>
<evidence type="ECO:0000313" key="2">
    <source>
        <dbReference type="Proteomes" id="UP001497482"/>
    </source>
</evidence>
<gene>
    <name evidence="1" type="ORF">KC01_LOCUS3559</name>
</gene>
<name>A0AAV2J1Y0_KNICA</name>
<protein>
    <submittedName>
        <fullName evidence="1">Uncharacterized protein</fullName>
    </submittedName>
</protein>
<sequence length="153" mass="17127">MVVLCRERDPGCRAYWEVTSLVGGAGLVQERVFCSSVSSGRRIRGSAGEQNLLGRGWSGFLLPVQRGWWHNGENVEVNLPLLGPWVCNVDQPQGLFSFLGVEEQREEPEVKPYAFLPGRAEGTAAAGILDRKTPVQLRKKQRTEWRLGTRNLH</sequence>
<dbReference type="EMBL" id="OZ035832">
    <property type="protein sequence ID" value="CAL1571442.1"/>
    <property type="molecule type" value="Genomic_DNA"/>
</dbReference>
<evidence type="ECO:0000313" key="1">
    <source>
        <dbReference type="EMBL" id="CAL1571442.1"/>
    </source>
</evidence>
<organism evidence="1 2">
    <name type="scientific">Knipowitschia caucasica</name>
    <name type="common">Caucasian dwarf goby</name>
    <name type="synonym">Pomatoschistus caucasicus</name>
    <dbReference type="NCBI Taxonomy" id="637954"/>
    <lineage>
        <taxon>Eukaryota</taxon>
        <taxon>Metazoa</taxon>
        <taxon>Chordata</taxon>
        <taxon>Craniata</taxon>
        <taxon>Vertebrata</taxon>
        <taxon>Euteleostomi</taxon>
        <taxon>Actinopterygii</taxon>
        <taxon>Neopterygii</taxon>
        <taxon>Teleostei</taxon>
        <taxon>Neoteleostei</taxon>
        <taxon>Acanthomorphata</taxon>
        <taxon>Gobiaria</taxon>
        <taxon>Gobiiformes</taxon>
        <taxon>Gobioidei</taxon>
        <taxon>Gobiidae</taxon>
        <taxon>Gobiinae</taxon>
        <taxon>Knipowitschia</taxon>
    </lineage>
</organism>
<reference evidence="1 2" key="1">
    <citation type="submission" date="2024-04" db="EMBL/GenBank/DDBJ databases">
        <authorList>
            <person name="Waldvogel A.-M."/>
            <person name="Schoenle A."/>
        </authorList>
    </citation>
    <scope>NUCLEOTIDE SEQUENCE [LARGE SCALE GENOMIC DNA]</scope>
</reference>
<dbReference type="AlphaFoldDB" id="A0AAV2J1Y0"/>
<proteinExistence type="predicted"/>
<keyword evidence="2" id="KW-1185">Reference proteome</keyword>